<dbReference type="RefSeq" id="WP_044425403.1">
    <property type="nucleotide sequence ID" value="NZ_BJYZ01000002.1"/>
</dbReference>
<dbReference type="GO" id="GO:0016787">
    <property type="term" value="F:hydrolase activity"/>
    <property type="evidence" value="ECO:0007669"/>
    <property type="project" value="UniProtKB-KW"/>
</dbReference>
<evidence type="ECO:0000313" key="6">
    <source>
        <dbReference type="Proteomes" id="UP000321523"/>
    </source>
</evidence>
<keyword evidence="2" id="KW-0808">Transferase</keyword>
<evidence type="ECO:0000256" key="1">
    <source>
        <dbReference type="ARBA" id="ARBA00009381"/>
    </source>
</evidence>
<comment type="similarity">
    <text evidence="1">Belongs to the gamma-glutamyltransferase family.</text>
</comment>
<comment type="caution">
    <text evidence="5">The sequence shown here is derived from an EMBL/GenBank/DDBJ whole genome shotgun (WGS) entry which is preliminary data.</text>
</comment>
<keyword evidence="6" id="KW-1185">Reference proteome</keyword>
<dbReference type="Pfam" id="PF01019">
    <property type="entry name" value="G_glu_transpept"/>
    <property type="match status" value="1"/>
</dbReference>
<evidence type="ECO:0000256" key="3">
    <source>
        <dbReference type="ARBA" id="ARBA00022801"/>
    </source>
</evidence>
<dbReference type="PANTHER" id="PTHR43199:SF1">
    <property type="entry name" value="GLUTATHIONE HYDROLASE PROENZYME"/>
    <property type="match status" value="1"/>
</dbReference>
<name>A0A512DJW9_9PROT</name>
<dbReference type="Gene3D" id="3.60.20.40">
    <property type="match status" value="1"/>
</dbReference>
<dbReference type="EMBL" id="BJYZ01000002">
    <property type="protein sequence ID" value="GEO36490.1"/>
    <property type="molecule type" value="Genomic_DNA"/>
</dbReference>
<dbReference type="SUPFAM" id="SSF56235">
    <property type="entry name" value="N-terminal nucleophile aminohydrolases (Ntn hydrolases)"/>
    <property type="match status" value="1"/>
</dbReference>
<dbReference type="GO" id="GO:0016740">
    <property type="term" value="F:transferase activity"/>
    <property type="evidence" value="ECO:0007669"/>
    <property type="project" value="UniProtKB-KW"/>
</dbReference>
<evidence type="ECO:0000256" key="2">
    <source>
        <dbReference type="ARBA" id="ARBA00022679"/>
    </source>
</evidence>
<dbReference type="InterPro" id="IPR043137">
    <property type="entry name" value="GGT_ssub_C"/>
</dbReference>
<dbReference type="PANTHER" id="PTHR43199">
    <property type="entry name" value="GLUTATHIONE HYDROLASE"/>
    <property type="match status" value="1"/>
</dbReference>
<proteinExistence type="inferred from homology"/>
<evidence type="ECO:0000313" key="5">
    <source>
        <dbReference type="EMBL" id="GEO36490.1"/>
    </source>
</evidence>
<organism evidence="5 6">
    <name type="scientific">Skermanella aerolata</name>
    <dbReference type="NCBI Taxonomy" id="393310"/>
    <lineage>
        <taxon>Bacteria</taxon>
        <taxon>Pseudomonadati</taxon>
        <taxon>Pseudomonadota</taxon>
        <taxon>Alphaproteobacteria</taxon>
        <taxon>Rhodospirillales</taxon>
        <taxon>Azospirillaceae</taxon>
        <taxon>Skermanella</taxon>
    </lineage>
</organism>
<dbReference type="AlphaFoldDB" id="A0A512DJW9"/>
<keyword evidence="3" id="KW-0378">Hydrolase</keyword>
<gene>
    <name evidence="5" type="ORF">SAE02_06380</name>
</gene>
<sequence length="456" mass="45826">MAAAALAGCAFNQPVRVGAHQVNAGIAADEPRAAAIGRDILSQGGNAVDAATAMALAMSVTLPTRVGLGGGGVCVVHDATSSQTRTLDFLPHSATGSDDAGVAVPGLVRGMAALHAAHGKMRWEQLIAPAEAKARFDTQISRALARDLQVFGGIAGEDQAAKAVFLPTGATPPAEGQSLQQNDLATVLSQLRQRGAGAFYSGQLGEKIAAGLGIDPGKLSGYQAQWRQTDDVQHGNDVMRFASVPHGAPAAGALRDATSAPDGRRNAGLIKALEKVEPEGPPTAGLVSFDQFGQAVACTFSLGGPFGTGKMIPGTGIMQAKATGARGVGGPAIMVNPSLNHPLFAGNAGLIGVGVGEEGAGAAPAALVNVALRVLEQGMSAQEAVAAPRLAPDPAGGTLIEETAERSAAGVEGEIYSVQALGRVNLVSCKVDRSTGGRSCAAATDPRGFGLAYTID</sequence>
<dbReference type="Proteomes" id="UP000321523">
    <property type="component" value="Unassembled WGS sequence"/>
</dbReference>
<protein>
    <submittedName>
        <fullName evidence="5">Gamma-glutamyltranspeptidase</fullName>
    </submittedName>
</protein>
<dbReference type="InterPro" id="IPR029055">
    <property type="entry name" value="Ntn_hydrolases_N"/>
</dbReference>
<reference evidence="5 6" key="1">
    <citation type="submission" date="2019-07" db="EMBL/GenBank/DDBJ databases">
        <title>Whole genome shotgun sequence of Skermanella aerolata NBRC 106429.</title>
        <authorList>
            <person name="Hosoyama A."/>
            <person name="Uohara A."/>
            <person name="Ohji S."/>
            <person name="Ichikawa N."/>
        </authorList>
    </citation>
    <scope>NUCLEOTIDE SEQUENCE [LARGE SCALE GENOMIC DNA]</scope>
    <source>
        <strain evidence="5 6">NBRC 106429</strain>
    </source>
</reference>
<dbReference type="PRINTS" id="PR01210">
    <property type="entry name" value="GGTRANSPTASE"/>
</dbReference>
<evidence type="ECO:0000256" key="4">
    <source>
        <dbReference type="ARBA" id="ARBA00023145"/>
    </source>
</evidence>
<accession>A0A512DJW9</accession>
<keyword evidence="4" id="KW-0865">Zymogen</keyword>
<dbReference type="InterPro" id="IPR051792">
    <property type="entry name" value="GGT_bact"/>
</dbReference>